<protein>
    <submittedName>
        <fullName evidence="2">Uncharacterized protein</fullName>
    </submittedName>
</protein>
<dbReference type="AlphaFoldDB" id="A0A0F9H0X3"/>
<feature type="region of interest" description="Disordered" evidence="1">
    <location>
        <begin position="33"/>
        <end position="65"/>
    </location>
</feature>
<feature type="region of interest" description="Disordered" evidence="1">
    <location>
        <begin position="144"/>
        <end position="175"/>
    </location>
</feature>
<feature type="compositionally biased region" description="Basic and acidic residues" evidence="1">
    <location>
        <begin position="157"/>
        <end position="175"/>
    </location>
</feature>
<gene>
    <name evidence="2" type="ORF">LCGC14_1842860</name>
</gene>
<evidence type="ECO:0000313" key="2">
    <source>
        <dbReference type="EMBL" id="KKL96596.1"/>
    </source>
</evidence>
<sequence>MFNRNDTIEELERLLYEARVNVAALEKTLQLIGGTAPQRKEKPPDPPAITAPPAKAKTPSARKFKSGEMTATVKAAMKIAPTEFTVADVRGALPHVSEAVADHVAGNDRLSAMVSYLFKDGYLTRLRKKVGNGAAVYRIKDDEQPIPVPTKNTQKSTAKETTDKAPADHKPRNKEKAEAIAALNKDGPVGYMCEDCGETFEKCPQFCPKCNSGSFEGLG</sequence>
<reference evidence="2" key="1">
    <citation type="journal article" date="2015" name="Nature">
        <title>Complex archaea that bridge the gap between prokaryotes and eukaryotes.</title>
        <authorList>
            <person name="Spang A."/>
            <person name="Saw J.H."/>
            <person name="Jorgensen S.L."/>
            <person name="Zaremba-Niedzwiedzka K."/>
            <person name="Martijn J."/>
            <person name="Lind A.E."/>
            <person name="van Eijk R."/>
            <person name="Schleper C."/>
            <person name="Guy L."/>
            <person name="Ettema T.J."/>
        </authorList>
    </citation>
    <scope>NUCLEOTIDE SEQUENCE</scope>
</reference>
<dbReference type="EMBL" id="LAZR01018389">
    <property type="protein sequence ID" value="KKL96596.1"/>
    <property type="molecule type" value="Genomic_DNA"/>
</dbReference>
<organism evidence="2">
    <name type="scientific">marine sediment metagenome</name>
    <dbReference type="NCBI Taxonomy" id="412755"/>
    <lineage>
        <taxon>unclassified sequences</taxon>
        <taxon>metagenomes</taxon>
        <taxon>ecological metagenomes</taxon>
    </lineage>
</organism>
<comment type="caution">
    <text evidence="2">The sequence shown here is derived from an EMBL/GenBank/DDBJ whole genome shotgun (WGS) entry which is preliminary data.</text>
</comment>
<evidence type="ECO:0000256" key="1">
    <source>
        <dbReference type="SAM" id="MobiDB-lite"/>
    </source>
</evidence>
<name>A0A0F9H0X3_9ZZZZ</name>
<feature type="compositionally biased region" description="Low complexity" evidence="1">
    <location>
        <begin position="51"/>
        <end position="61"/>
    </location>
</feature>
<proteinExistence type="predicted"/>
<accession>A0A0F9H0X3</accession>